<dbReference type="PANTHER" id="PTHR30622">
    <property type="entry name" value="UNDECAPRENYL-DIPHOSPHATASE"/>
    <property type="match status" value="1"/>
</dbReference>
<comment type="miscellaneous">
    <text evidence="14">Bacitracin is thought to be involved in the inhibition of peptidoglycan synthesis by sequestering undecaprenyl diphosphate, thereby reducing the pool of lipid carrier available.</text>
</comment>
<dbReference type="EMBL" id="PDPS01000028">
    <property type="protein sequence ID" value="PID57246.1"/>
    <property type="molecule type" value="Genomic_DNA"/>
</dbReference>
<sequence>MRKIILAVIQGLTEFLPVSSSGHLALIQYFYKGLDDGDLVLDVLLHVGTLLVVLLYYRHDIFKLCRAALSFLPFVAQKTEAPVSEKAPSQNFLPEARHMILLIVIGSIPTALIGLLLKSIIEALFSSLVLVGIALVVTGTGLYVAEHIQGSSAAKSHISYRDALIIGTVQGIAICPGLSRSGSTISAAIVLGIDRKLAARFSFLLSIPAIGGALLLEGNNIIHLTSTAHGLSYAIAMLVAFITGYFAIHTLIKLVLRKKLSWFSWYCWGLGLLACIVGAIL</sequence>
<dbReference type="GO" id="GO:0005886">
    <property type="term" value="C:plasma membrane"/>
    <property type="evidence" value="ECO:0007669"/>
    <property type="project" value="UniProtKB-SubCell"/>
</dbReference>
<evidence type="ECO:0000256" key="13">
    <source>
        <dbReference type="ARBA" id="ARBA00047594"/>
    </source>
</evidence>
<evidence type="ECO:0000256" key="5">
    <source>
        <dbReference type="ARBA" id="ARBA00022475"/>
    </source>
</evidence>
<evidence type="ECO:0000256" key="7">
    <source>
        <dbReference type="ARBA" id="ARBA00022801"/>
    </source>
</evidence>
<dbReference type="GO" id="GO:0071555">
    <property type="term" value="P:cell wall organization"/>
    <property type="evidence" value="ECO:0007669"/>
    <property type="project" value="UniProtKB-KW"/>
</dbReference>
<feature type="transmembrane region" description="Helical" evidence="14">
    <location>
        <begin position="40"/>
        <end position="57"/>
    </location>
</feature>
<evidence type="ECO:0000313" key="15">
    <source>
        <dbReference type="EMBL" id="PID57246.1"/>
    </source>
</evidence>
<dbReference type="AlphaFoldDB" id="A0A2G6E597"/>
<comment type="similarity">
    <text evidence="2 14">Belongs to the UppP family.</text>
</comment>
<accession>A0A2G6E597</accession>
<dbReference type="GO" id="GO:0046677">
    <property type="term" value="P:response to antibiotic"/>
    <property type="evidence" value="ECO:0007669"/>
    <property type="project" value="UniProtKB-UniRule"/>
</dbReference>
<dbReference type="GO" id="GO:0050380">
    <property type="term" value="F:undecaprenyl-diphosphatase activity"/>
    <property type="evidence" value="ECO:0007669"/>
    <property type="project" value="UniProtKB-UniRule"/>
</dbReference>
<evidence type="ECO:0000256" key="2">
    <source>
        <dbReference type="ARBA" id="ARBA00010621"/>
    </source>
</evidence>
<gene>
    <name evidence="14" type="primary">uppP</name>
    <name evidence="15" type="ORF">CSB45_08450</name>
</gene>
<feature type="transmembrane region" description="Helical" evidence="14">
    <location>
        <begin position="99"/>
        <end position="117"/>
    </location>
</feature>
<keyword evidence="8 14" id="KW-1133">Transmembrane helix</keyword>
<keyword evidence="10 14" id="KW-0046">Antibiotic resistance</keyword>
<dbReference type="InterPro" id="IPR003824">
    <property type="entry name" value="UppP"/>
</dbReference>
<evidence type="ECO:0000256" key="10">
    <source>
        <dbReference type="ARBA" id="ARBA00023251"/>
    </source>
</evidence>
<evidence type="ECO:0000313" key="16">
    <source>
        <dbReference type="Proteomes" id="UP000229740"/>
    </source>
</evidence>
<evidence type="ECO:0000256" key="11">
    <source>
        <dbReference type="ARBA" id="ARBA00032707"/>
    </source>
</evidence>
<proteinExistence type="inferred from homology"/>
<feature type="transmembrane region" description="Helical" evidence="14">
    <location>
        <begin position="123"/>
        <end position="145"/>
    </location>
</feature>
<keyword evidence="7 14" id="KW-0378">Hydrolase</keyword>
<evidence type="ECO:0000256" key="14">
    <source>
        <dbReference type="HAMAP-Rule" id="MF_01006"/>
    </source>
</evidence>
<dbReference type="HAMAP" id="MF_01006">
    <property type="entry name" value="Undec_diphosphatase"/>
    <property type="match status" value="1"/>
</dbReference>
<comment type="caution">
    <text evidence="15">The sequence shown here is derived from an EMBL/GenBank/DDBJ whole genome shotgun (WGS) entry which is preliminary data.</text>
</comment>
<comment type="catalytic activity">
    <reaction evidence="13 14">
        <text>di-trans,octa-cis-undecaprenyl diphosphate + H2O = di-trans,octa-cis-undecaprenyl phosphate + phosphate + H(+)</text>
        <dbReference type="Rhea" id="RHEA:28094"/>
        <dbReference type="ChEBI" id="CHEBI:15377"/>
        <dbReference type="ChEBI" id="CHEBI:15378"/>
        <dbReference type="ChEBI" id="CHEBI:43474"/>
        <dbReference type="ChEBI" id="CHEBI:58405"/>
        <dbReference type="ChEBI" id="CHEBI:60392"/>
        <dbReference type="EC" id="3.6.1.27"/>
    </reaction>
</comment>
<keyword evidence="5 14" id="KW-1003">Cell membrane</keyword>
<dbReference type="GO" id="GO:0008360">
    <property type="term" value="P:regulation of cell shape"/>
    <property type="evidence" value="ECO:0007669"/>
    <property type="project" value="UniProtKB-KW"/>
</dbReference>
<keyword evidence="9 14" id="KW-0472">Membrane</keyword>
<comment type="subcellular location">
    <subcellularLocation>
        <location evidence="1 14">Cell membrane</location>
        <topology evidence="1 14">Multi-pass membrane protein</topology>
    </subcellularLocation>
</comment>
<keyword evidence="6 14" id="KW-0812">Transmembrane</keyword>
<dbReference type="Pfam" id="PF02673">
    <property type="entry name" value="BacA"/>
    <property type="match status" value="1"/>
</dbReference>
<comment type="function">
    <text evidence="14">Catalyzes the dephosphorylation of undecaprenyl diphosphate (UPP). Confers resistance to bacitracin.</text>
</comment>
<name>A0A2G6E597_9BACT</name>
<dbReference type="Proteomes" id="UP000229740">
    <property type="component" value="Unassembled WGS sequence"/>
</dbReference>
<evidence type="ECO:0000256" key="9">
    <source>
        <dbReference type="ARBA" id="ARBA00023136"/>
    </source>
</evidence>
<evidence type="ECO:0000256" key="3">
    <source>
        <dbReference type="ARBA" id="ARBA00012374"/>
    </source>
</evidence>
<evidence type="ECO:0000256" key="4">
    <source>
        <dbReference type="ARBA" id="ARBA00021581"/>
    </source>
</evidence>
<feature type="transmembrane region" description="Helical" evidence="14">
    <location>
        <begin position="260"/>
        <end position="280"/>
    </location>
</feature>
<keyword evidence="14" id="KW-0573">Peptidoglycan synthesis</keyword>
<feature type="transmembrane region" description="Helical" evidence="14">
    <location>
        <begin position="197"/>
        <end position="216"/>
    </location>
</feature>
<evidence type="ECO:0000256" key="6">
    <source>
        <dbReference type="ARBA" id="ARBA00022692"/>
    </source>
</evidence>
<protein>
    <recommendedName>
        <fullName evidence="4 14">Undecaprenyl-diphosphatase</fullName>
        <ecNumber evidence="3 14">3.6.1.27</ecNumber>
    </recommendedName>
    <alternativeName>
        <fullName evidence="12 14">Bacitracin resistance protein</fullName>
    </alternativeName>
    <alternativeName>
        <fullName evidence="11 14">Undecaprenyl pyrophosphate phosphatase</fullName>
    </alternativeName>
</protein>
<keyword evidence="14" id="KW-0961">Cell wall biogenesis/degradation</keyword>
<organism evidence="15 16">
    <name type="scientific">candidate division KSB3 bacterium</name>
    <dbReference type="NCBI Taxonomy" id="2044937"/>
    <lineage>
        <taxon>Bacteria</taxon>
        <taxon>candidate division KSB3</taxon>
    </lineage>
</organism>
<dbReference type="EC" id="3.6.1.27" evidence="3 14"/>
<dbReference type="GO" id="GO:0009252">
    <property type="term" value="P:peptidoglycan biosynthetic process"/>
    <property type="evidence" value="ECO:0007669"/>
    <property type="project" value="UniProtKB-KW"/>
</dbReference>
<evidence type="ECO:0000256" key="8">
    <source>
        <dbReference type="ARBA" id="ARBA00022989"/>
    </source>
</evidence>
<evidence type="ECO:0000256" key="12">
    <source>
        <dbReference type="ARBA" id="ARBA00032932"/>
    </source>
</evidence>
<dbReference type="PANTHER" id="PTHR30622:SF2">
    <property type="entry name" value="UNDECAPRENYL-DIPHOSPHATASE"/>
    <property type="match status" value="1"/>
</dbReference>
<reference evidence="15 16" key="1">
    <citation type="submission" date="2017-10" db="EMBL/GenBank/DDBJ databases">
        <title>Novel microbial diversity and functional potential in the marine mammal oral microbiome.</title>
        <authorList>
            <person name="Dudek N.K."/>
            <person name="Sun C.L."/>
            <person name="Burstein D."/>
            <person name="Kantor R.S."/>
            <person name="Aliaga Goltsman D.S."/>
            <person name="Bik E.M."/>
            <person name="Thomas B.C."/>
            <person name="Banfield J.F."/>
            <person name="Relman D.A."/>
        </authorList>
    </citation>
    <scope>NUCLEOTIDE SEQUENCE [LARGE SCALE GENOMIC DNA]</scope>
    <source>
        <strain evidence="15">DOLZORAL124_49_17</strain>
    </source>
</reference>
<feature type="transmembrane region" description="Helical" evidence="14">
    <location>
        <begin position="228"/>
        <end position="248"/>
    </location>
</feature>
<keyword evidence="14" id="KW-0133">Cell shape</keyword>
<evidence type="ECO:0000256" key="1">
    <source>
        <dbReference type="ARBA" id="ARBA00004651"/>
    </source>
</evidence>